<accession>A0A1V4HEB1</accession>
<evidence type="ECO:0000313" key="2">
    <source>
        <dbReference type="EMBL" id="OPH52978.1"/>
    </source>
</evidence>
<protein>
    <submittedName>
        <fullName evidence="2">Uncharacterized protein</fullName>
    </submittedName>
</protein>
<dbReference type="OrthoDB" id="1679483at2"/>
<feature type="transmembrane region" description="Helical" evidence="1">
    <location>
        <begin position="119"/>
        <end position="142"/>
    </location>
</feature>
<dbReference type="Proteomes" id="UP000190626">
    <property type="component" value="Unassembled WGS sequence"/>
</dbReference>
<comment type="caution">
    <text evidence="2">The sequence shown here is derived from an EMBL/GenBank/DDBJ whole genome shotgun (WGS) entry which is preliminary data.</text>
</comment>
<dbReference type="InterPro" id="IPR048147">
    <property type="entry name" value="CBO0543-like"/>
</dbReference>
<reference evidence="3" key="1">
    <citation type="submission" date="2016-07" db="EMBL/GenBank/DDBJ databases">
        <authorList>
            <person name="Florea S."/>
            <person name="Webb J.S."/>
            <person name="Jaromczyk J."/>
            <person name="Schardl C.L."/>
        </authorList>
    </citation>
    <scope>NUCLEOTIDE SEQUENCE [LARGE SCALE GENOMIC DNA]</scope>
    <source>
        <strain evidence="3">CY1</strain>
    </source>
</reference>
<evidence type="ECO:0000313" key="3">
    <source>
        <dbReference type="Proteomes" id="UP000190626"/>
    </source>
</evidence>
<dbReference type="RefSeq" id="WP_079416155.1">
    <property type="nucleotide sequence ID" value="NZ_MBTG01000025.1"/>
</dbReference>
<dbReference type="NCBIfam" id="NF041644">
    <property type="entry name" value="CBO0543_fam"/>
    <property type="match status" value="1"/>
</dbReference>
<name>A0A1V4HEB1_9BACL</name>
<gene>
    <name evidence="2" type="ORF">BC351_32480</name>
</gene>
<feature type="transmembrane region" description="Helical" evidence="1">
    <location>
        <begin position="28"/>
        <end position="47"/>
    </location>
</feature>
<keyword evidence="1" id="KW-0812">Transmembrane</keyword>
<feature type="transmembrane region" description="Helical" evidence="1">
    <location>
        <begin position="148"/>
        <end position="167"/>
    </location>
</feature>
<dbReference type="AlphaFoldDB" id="A0A1V4HEB1"/>
<keyword evidence="1" id="KW-0472">Membrane</keyword>
<organism evidence="2 3">
    <name type="scientific">Paenibacillus ferrarius</name>
    <dbReference type="NCBI Taxonomy" id="1469647"/>
    <lineage>
        <taxon>Bacteria</taxon>
        <taxon>Bacillati</taxon>
        <taxon>Bacillota</taxon>
        <taxon>Bacilli</taxon>
        <taxon>Bacillales</taxon>
        <taxon>Paenibacillaceae</taxon>
        <taxon>Paenibacillus</taxon>
    </lineage>
</organism>
<sequence>MLTEIEELSKKLHQLEMDWWIHHDLFTFQWWFIVVVNLLFFLAFLFLMDRGRALRITVAFLLSFIILGTFDQTGQFFGLWSYAHEFIGFTENYNAVDFLAVPSIFALTYQMFTPWRIFLVANLLVCLLNAYIAEPIFVALGIYKLDNWSYSGSFVLLFVVTLLVKSLTDLIGSDKNTEDYRPKSQRTFGNKEKAR</sequence>
<feature type="transmembrane region" description="Helical" evidence="1">
    <location>
        <begin position="59"/>
        <end position="83"/>
    </location>
</feature>
<keyword evidence="1" id="KW-1133">Transmembrane helix</keyword>
<feature type="transmembrane region" description="Helical" evidence="1">
    <location>
        <begin position="95"/>
        <end position="112"/>
    </location>
</feature>
<proteinExistence type="predicted"/>
<dbReference type="STRING" id="1469647.BC351_32480"/>
<dbReference type="EMBL" id="MBTG01000025">
    <property type="protein sequence ID" value="OPH52978.1"/>
    <property type="molecule type" value="Genomic_DNA"/>
</dbReference>
<keyword evidence="3" id="KW-1185">Reference proteome</keyword>
<evidence type="ECO:0000256" key="1">
    <source>
        <dbReference type="SAM" id="Phobius"/>
    </source>
</evidence>